<dbReference type="Pfam" id="PF00664">
    <property type="entry name" value="ABC_membrane"/>
    <property type="match status" value="1"/>
</dbReference>
<dbReference type="InterPro" id="IPR039421">
    <property type="entry name" value="Type_1_exporter"/>
</dbReference>
<feature type="transmembrane region" description="Helical" evidence="7">
    <location>
        <begin position="406"/>
        <end position="425"/>
    </location>
</feature>
<dbReference type="InterPro" id="IPR003439">
    <property type="entry name" value="ABC_transporter-like_ATP-bd"/>
</dbReference>
<dbReference type="SUPFAM" id="SSF52540">
    <property type="entry name" value="P-loop containing nucleoside triphosphate hydrolases"/>
    <property type="match status" value="1"/>
</dbReference>
<dbReference type="Proteomes" id="UP000504693">
    <property type="component" value="Chromosome"/>
</dbReference>
<evidence type="ECO:0000256" key="5">
    <source>
        <dbReference type="ARBA" id="ARBA00022989"/>
    </source>
</evidence>
<feature type="transmembrane region" description="Helical" evidence="7">
    <location>
        <begin position="273"/>
        <end position="295"/>
    </location>
</feature>
<evidence type="ECO:0000259" key="9">
    <source>
        <dbReference type="PROSITE" id="PS50929"/>
    </source>
</evidence>
<dbReference type="Gene3D" id="3.40.50.300">
    <property type="entry name" value="P-loop containing nucleotide triphosphate hydrolases"/>
    <property type="match status" value="1"/>
</dbReference>
<evidence type="ECO:0000256" key="2">
    <source>
        <dbReference type="ARBA" id="ARBA00022692"/>
    </source>
</evidence>
<dbReference type="KEGG" id="emv:HQR01_13125"/>
<dbReference type="GO" id="GO:0008233">
    <property type="term" value="F:peptidase activity"/>
    <property type="evidence" value="ECO:0007669"/>
    <property type="project" value="InterPro"/>
</dbReference>
<dbReference type="CDD" id="cd18587">
    <property type="entry name" value="ABC_6TM_LapB_like"/>
    <property type="match status" value="1"/>
</dbReference>
<keyword evidence="3" id="KW-0547">Nucleotide-binding</keyword>
<organism evidence="11 12">
    <name type="scientific">Erythrobacter mangrovi</name>
    <dbReference type="NCBI Taxonomy" id="2739433"/>
    <lineage>
        <taxon>Bacteria</taxon>
        <taxon>Pseudomonadati</taxon>
        <taxon>Pseudomonadota</taxon>
        <taxon>Alphaproteobacteria</taxon>
        <taxon>Sphingomonadales</taxon>
        <taxon>Erythrobacteraceae</taxon>
        <taxon>Erythrobacter/Porphyrobacter group</taxon>
        <taxon>Erythrobacter</taxon>
    </lineage>
</organism>
<dbReference type="Gene3D" id="1.20.1560.10">
    <property type="entry name" value="ABC transporter type 1, transmembrane domain"/>
    <property type="match status" value="1"/>
</dbReference>
<dbReference type="PROSITE" id="PS50990">
    <property type="entry name" value="PEPTIDASE_C39"/>
    <property type="match status" value="1"/>
</dbReference>
<feature type="transmembrane region" description="Helical" evidence="7">
    <location>
        <begin position="301"/>
        <end position="320"/>
    </location>
</feature>
<keyword evidence="12" id="KW-1185">Reference proteome</keyword>
<feature type="domain" description="ABC transmembrane type-1" evidence="9">
    <location>
        <begin position="167"/>
        <end position="445"/>
    </location>
</feature>
<feature type="transmembrane region" description="Helical" evidence="7">
    <location>
        <begin position="163"/>
        <end position="189"/>
    </location>
</feature>
<evidence type="ECO:0000256" key="6">
    <source>
        <dbReference type="ARBA" id="ARBA00023136"/>
    </source>
</evidence>
<feature type="transmembrane region" description="Helical" evidence="7">
    <location>
        <begin position="201"/>
        <end position="218"/>
    </location>
</feature>
<sequence>MVSKIEGITHGAALDPLSECVAELATRFGPSFDPSLLNHLPRNAEGKLPWHQAGAALELSRLNYDPLQPRKLPRAAANYPALVHLEGGDAAIVLETNGQDLLVWRPTTRTEQWVAFNELQQQYAGSLMRIFGNPDELRANEAPWHEKTRSHWFWSELRKERRAFAPVFLASFLINMLAIALPIFTMNVYDRVIPNKAAETLWILGVGVVIAFALEFALRRARTAVIDEITRRLDLRLSQKIFGRLLAAPLAERRGHTGSLAARVAEFTTVRDFFASTTVVMAIDVLFLFVFVFVIAIIAGWLALVPLVIVIAMLAAGYVLQRRVVAASRDAQADHGLQQTLLVESLGGMETLKSLAGEGAMLSRWHRLAEIGTHSQQRLRDVSSYAVGLAQTFQQVSTVSLVIGGYYLFAAGDISMGAIIAIVMLSSRSLAPAGQIAFLLTRGRQAQDTLDSIERMFEGGDERRSGSSLSTSTLERPTIRLAGLSFSYGEGSQEALADINLTITPGERIAIVGRVASGKSTLGRVLCGLYPPSSGALVINGVDSQQFRPEQLRRALRFVGQDAVLFTGSIKDNLSLSDPLVDDAKLVSALRMTGADQFLSRDSGGFDRLVGEDGRHLSGGQRAFLSLSRALVDPAELLFLDEPTGAMDSETEKLFVERLGASIGPEQSLIIATHRPALFAICNRLIVLDRGRVVADGPVNKILAEAGSTLAQGQKP</sequence>
<evidence type="ECO:0000259" key="10">
    <source>
        <dbReference type="PROSITE" id="PS50990"/>
    </source>
</evidence>
<evidence type="ECO:0000259" key="8">
    <source>
        <dbReference type="PROSITE" id="PS50893"/>
    </source>
</evidence>
<dbReference type="PANTHER" id="PTHR24221:SF248">
    <property type="entry name" value="ABC TRANSPORTER TRANSMEMBRANE REGION"/>
    <property type="match status" value="1"/>
</dbReference>
<evidence type="ECO:0000256" key="4">
    <source>
        <dbReference type="ARBA" id="ARBA00022840"/>
    </source>
</evidence>
<evidence type="ECO:0000313" key="11">
    <source>
        <dbReference type="EMBL" id="QKG72231.1"/>
    </source>
</evidence>
<dbReference type="PANTHER" id="PTHR24221">
    <property type="entry name" value="ATP-BINDING CASSETTE SUB-FAMILY B"/>
    <property type="match status" value="1"/>
</dbReference>
<dbReference type="InterPro" id="IPR036640">
    <property type="entry name" value="ABC1_TM_sf"/>
</dbReference>
<keyword evidence="2 7" id="KW-0812">Transmembrane</keyword>
<dbReference type="PROSITE" id="PS50929">
    <property type="entry name" value="ABC_TM1F"/>
    <property type="match status" value="1"/>
</dbReference>
<dbReference type="EMBL" id="CP053921">
    <property type="protein sequence ID" value="QKG72231.1"/>
    <property type="molecule type" value="Genomic_DNA"/>
</dbReference>
<dbReference type="SMART" id="SM00382">
    <property type="entry name" value="AAA"/>
    <property type="match status" value="1"/>
</dbReference>
<proteinExistence type="predicted"/>
<evidence type="ECO:0000256" key="3">
    <source>
        <dbReference type="ARBA" id="ARBA00022741"/>
    </source>
</evidence>
<dbReference type="AlphaFoldDB" id="A0A7D3XT75"/>
<feature type="domain" description="Peptidase C39" evidence="10">
    <location>
        <begin position="10"/>
        <end position="130"/>
    </location>
</feature>
<dbReference type="Pfam" id="PF00005">
    <property type="entry name" value="ABC_tran"/>
    <property type="match status" value="1"/>
</dbReference>
<evidence type="ECO:0000313" key="12">
    <source>
        <dbReference type="Proteomes" id="UP000504693"/>
    </source>
</evidence>
<dbReference type="GO" id="GO:0140359">
    <property type="term" value="F:ABC-type transporter activity"/>
    <property type="evidence" value="ECO:0007669"/>
    <property type="project" value="InterPro"/>
</dbReference>
<name>A0A7D3XT75_9SPHN</name>
<comment type="subcellular location">
    <subcellularLocation>
        <location evidence="1">Cell membrane</location>
        <topology evidence="1">Multi-pass membrane protein</topology>
    </subcellularLocation>
</comment>
<dbReference type="RefSeq" id="WP_173215296.1">
    <property type="nucleotide sequence ID" value="NZ_CP053921.1"/>
</dbReference>
<dbReference type="InterPro" id="IPR011527">
    <property type="entry name" value="ABC1_TM_dom"/>
</dbReference>
<dbReference type="Gene3D" id="3.90.70.10">
    <property type="entry name" value="Cysteine proteinases"/>
    <property type="match status" value="1"/>
</dbReference>
<protein>
    <submittedName>
        <fullName evidence="11">ATP-binding cassette domain-containing protein</fullName>
    </submittedName>
</protein>
<dbReference type="InterPro" id="IPR005074">
    <property type="entry name" value="Peptidase_C39"/>
</dbReference>
<keyword evidence="4 11" id="KW-0067">ATP-binding</keyword>
<dbReference type="PROSITE" id="PS50893">
    <property type="entry name" value="ABC_TRANSPORTER_2"/>
    <property type="match status" value="1"/>
</dbReference>
<reference evidence="11 12" key="1">
    <citation type="submission" date="2020-05" db="EMBL/GenBank/DDBJ databases">
        <title>Erythrobacter mangrovi sp. nov., isolated from rhizosphere soil of mangrove plant (Kandelia candel).</title>
        <authorList>
            <person name="Ye Y.H."/>
        </authorList>
    </citation>
    <scope>NUCLEOTIDE SEQUENCE [LARGE SCALE GENOMIC DNA]</scope>
    <source>
        <strain evidence="11 12">EB310</strain>
    </source>
</reference>
<keyword evidence="5 7" id="KW-1133">Transmembrane helix</keyword>
<evidence type="ECO:0000256" key="7">
    <source>
        <dbReference type="SAM" id="Phobius"/>
    </source>
</evidence>
<accession>A0A7D3XT75</accession>
<dbReference type="GO" id="GO:0034040">
    <property type="term" value="F:ATPase-coupled lipid transmembrane transporter activity"/>
    <property type="evidence" value="ECO:0007669"/>
    <property type="project" value="TreeGrafter"/>
</dbReference>
<evidence type="ECO:0000256" key="1">
    <source>
        <dbReference type="ARBA" id="ARBA00004651"/>
    </source>
</evidence>
<dbReference type="InterPro" id="IPR027417">
    <property type="entry name" value="P-loop_NTPase"/>
</dbReference>
<dbReference type="GO" id="GO:0005886">
    <property type="term" value="C:plasma membrane"/>
    <property type="evidence" value="ECO:0007669"/>
    <property type="project" value="UniProtKB-SubCell"/>
</dbReference>
<dbReference type="GO" id="GO:0005524">
    <property type="term" value="F:ATP binding"/>
    <property type="evidence" value="ECO:0007669"/>
    <property type="project" value="UniProtKB-KW"/>
</dbReference>
<keyword evidence="6 7" id="KW-0472">Membrane</keyword>
<dbReference type="SUPFAM" id="SSF90123">
    <property type="entry name" value="ABC transporter transmembrane region"/>
    <property type="match status" value="1"/>
</dbReference>
<feature type="domain" description="ABC transporter" evidence="8">
    <location>
        <begin position="479"/>
        <end position="715"/>
    </location>
</feature>
<dbReference type="GO" id="GO:0016887">
    <property type="term" value="F:ATP hydrolysis activity"/>
    <property type="evidence" value="ECO:0007669"/>
    <property type="project" value="InterPro"/>
</dbReference>
<dbReference type="InterPro" id="IPR003593">
    <property type="entry name" value="AAA+_ATPase"/>
</dbReference>
<gene>
    <name evidence="11" type="ORF">HQR01_13125</name>
</gene>
<dbReference type="GO" id="GO:0006508">
    <property type="term" value="P:proteolysis"/>
    <property type="evidence" value="ECO:0007669"/>
    <property type="project" value="InterPro"/>
</dbReference>